<gene>
    <name evidence="1" type="ORF">HWQ62_00028</name>
</gene>
<accession>A0A7M4CEQ9</accession>
<proteinExistence type="predicted"/>
<evidence type="ECO:0000313" key="1">
    <source>
        <dbReference type="EMBL" id="QOI90165.1"/>
    </source>
</evidence>
<organism evidence="1 2">
    <name type="scientific">Pyramimonas orientalis virus 01B</name>
    <dbReference type="NCBI Taxonomy" id="3134525"/>
    <lineage>
        <taxon>Viruses</taxon>
        <taxon>Varidnaviria</taxon>
        <taxon>Bamfordvirae</taxon>
        <taxon>Nucleocytoviricota</taxon>
        <taxon>Megaviricetes</taxon>
        <taxon>Imitervirales</taxon>
        <taxon>Allomimiviridae</taxon>
        <taxon>Heliosvirus</taxon>
        <taxon>Heliosvirus raunefjordenense</taxon>
    </lineage>
</organism>
<dbReference type="Proteomes" id="UP001162120">
    <property type="component" value="Segment"/>
</dbReference>
<protein>
    <submittedName>
        <fullName evidence="1">Uncharacterized protein</fullName>
    </submittedName>
</protein>
<dbReference type="EMBL" id="MT663534">
    <property type="protein sequence ID" value="QOI90165.1"/>
    <property type="molecule type" value="Genomic_DNA"/>
</dbReference>
<sequence>MNITRVVIIGWSYIISNQYKMCCEKDHSYKLEPVKKHYDRVCNNREYCPWEQTSADYGNWYTEWYVPACEETHTSHDCKC</sequence>
<keyword evidence="2" id="KW-1185">Reference proteome</keyword>
<evidence type="ECO:0000313" key="2">
    <source>
        <dbReference type="Proteomes" id="UP001162120"/>
    </source>
</evidence>
<name>A0A7M4CEQ9_9VIRU</name>
<reference evidence="1" key="1">
    <citation type="submission" date="2020-06" db="EMBL/GenBank/DDBJ databases">
        <title>Lateral gene transfer of anion-conducting channel rhodopsins between green algae and giant viruses.</title>
        <authorList>
            <person name="Rozenberg A."/>
            <person name="Oppermann J."/>
            <person name="Wietek J."/>
            <person name="Fernandez Lahore R.G."/>
            <person name="Sandaa R.-A."/>
            <person name="Bratbak G."/>
            <person name="Hegemann P."/>
            <person name="Beja O."/>
        </authorList>
    </citation>
    <scope>NUCLEOTIDE SEQUENCE</scope>
    <source>
        <strain evidence="1">01B</strain>
    </source>
</reference>